<dbReference type="HOGENOM" id="CLU_796408_0_0_2"/>
<dbReference type="Proteomes" id="UP000001137">
    <property type="component" value="Chromosome"/>
</dbReference>
<dbReference type="KEGG" id="cma:Cmaq_0103"/>
<reference evidence="3 4" key="1">
    <citation type="submission" date="2007-10" db="EMBL/GenBank/DDBJ databases">
        <title>Complete sequence of Caldivirga maquilingensis IC-167.</title>
        <authorList>
            <consortium name="US DOE Joint Genome Institute"/>
            <person name="Copeland A."/>
            <person name="Lucas S."/>
            <person name="Lapidus A."/>
            <person name="Barry K."/>
            <person name="Glavina del Rio T."/>
            <person name="Dalin E."/>
            <person name="Tice H."/>
            <person name="Pitluck S."/>
            <person name="Saunders E."/>
            <person name="Brettin T."/>
            <person name="Bruce D."/>
            <person name="Detter J.C."/>
            <person name="Han C."/>
            <person name="Schmutz J."/>
            <person name="Larimer F."/>
            <person name="Land M."/>
            <person name="Hauser L."/>
            <person name="Kyrpides N."/>
            <person name="Ivanova N."/>
            <person name="Biddle J.F."/>
            <person name="Zhang Z."/>
            <person name="Fitz-Gibbon S.T."/>
            <person name="Lowe T.M."/>
            <person name="Saltikov C."/>
            <person name="House C.H."/>
            <person name="Richardson P."/>
        </authorList>
    </citation>
    <scope>NUCLEOTIDE SEQUENCE [LARGE SCALE GENOMIC DNA]</scope>
    <source>
        <strain evidence="4">ATCC 700844 / DSM 13496 / JCM 10307 / IC-167</strain>
    </source>
</reference>
<dbReference type="GO" id="GO:0016798">
    <property type="term" value="F:hydrolase activity, acting on glycosyl bonds"/>
    <property type="evidence" value="ECO:0007669"/>
    <property type="project" value="UniProtKB-KW"/>
</dbReference>
<dbReference type="eggNOG" id="arCOG04084">
    <property type="taxonomic scope" value="Archaea"/>
</dbReference>
<evidence type="ECO:0000256" key="2">
    <source>
        <dbReference type="ARBA" id="ARBA00022679"/>
    </source>
</evidence>
<dbReference type="OrthoDB" id="6245at2157"/>
<keyword evidence="1" id="KW-0328">Glycosyltransferase</keyword>
<keyword evidence="2" id="KW-0808">Transferase</keyword>
<accession>A8MA25</accession>
<keyword evidence="4" id="KW-1185">Reference proteome</keyword>
<organism evidence="3 4">
    <name type="scientific">Caldivirga maquilingensis (strain ATCC 700844 / DSM 13496 / JCM 10307 / IC-167)</name>
    <dbReference type="NCBI Taxonomy" id="397948"/>
    <lineage>
        <taxon>Archaea</taxon>
        <taxon>Thermoproteota</taxon>
        <taxon>Thermoprotei</taxon>
        <taxon>Thermoproteales</taxon>
        <taxon>Thermoproteaceae</taxon>
        <taxon>Caldivirga</taxon>
    </lineage>
</organism>
<dbReference type="InterPro" id="IPR007184">
    <property type="entry name" value="Mannoside_phosphorylase"/>
</dbReference>
<dbReference type="PANTHER" id="PTHR34106">
    <property type="entry name" value="GLYCOSIDASE"/>
    <property type="match status" value="1"/>
</dbReference>
<dbReference type="Gene3D" id="2.115.10.20">
    <property type="entry name" value="Glycosyl hydrolase domain, family 43"/>
    <property type="match status" value="1"/>
</dbReference>
<dbReference type="SUPFAM" id="SSF75005">
    <property type="entry name" value="Arabinanase/levansucrase/invertase"/>
    <property type="match status" value="1"/>
</dbReference>
<keyword evidence="3" id="KW-0326">Glycosidase</keyword>
<dbReference type="EMBL" id="CP000852">
    <property type="protein sequence ID" value="ABW00957.1"/>
    <property type="molecule type" value="Genomic_DNA"/>
</dbReference>
<evidence type="ECO:0000313" key="3">
    <source>
        <dbReference type="EMBL" id="ABW00957.1"/>
    </source>
</evidence>
<dbReference type="InterPro" id="IPR023296">
    <property type="entry name" value="Glyco_hydro_beta-prop_sf"/>
</dbReference>
<dbReference type="PANTHER" id="PTHR34106:SF5">
    <property type="entry name" value="GLYCOSIDASE"/>
    <property type="match status" value="1"/>
</dbReference>
<dbReference type="GO" id="GO:0016757">
    <property type="term" value="F:glycosyltransferase activity"/>
    <property type="evidence" value="ECO:0007669"/>
    <property type="project" value="UniProtKB-KW"/>
</dbReference>
<name>A8MA25_CALMQ</name>
<sequence length="350" mass="39859">MENTIIGRLRELAVNFINVHKGFRRSIAEPIFKRITLIMPSDVNVTNYPRKPVEVFNPAAVLNNDTLLIFPRIIFDYLNYVSSIGLIELSIRDVVNGRVNKPVNARLIMWPRELWEFRGCEDPRIIKHGDEYLILYTGWGYYYSGGELRPRAVQALAVMDNEFNVVRRGFFTIKAANGESYVPDWWKDSAFIEVKGNKVSMLIRPNIGGLEIGWSGEANLSELTLNMDSMRPVLWFEDFEFKVGWSTNAVKLSSNEYLVGWHGVSRSDYSYRNGLALVNSDGELLAISNYLLEPTGIEEEYGDRPRVIFGDGLIIHEDSLIWIGGVSDYAIGVYTVELDKALSKLTWLKG</sequence>
<dbReference type="STRING" id="397948.Cmaq_0103"/>
<dbReference type="RefSeq" id="WP_012185177.1">
    <property type="nucleotide sequence ID" value="NC_009954.1"/>
</dbReference>
<proteinExistence type="predicted"/>
<protein>
    <submittedName>
        <fullName evidence="3">Glycosidase PH1107-related</fullName>
    </submittedName>
</protein>
<dbReference type="Pfam" id="PF04041">
    <property type="entry name" value="Glyco_hydro_130"/>
    <property type="match status" value="1"/>
</dbReference>
<gene>
    <name evidence="3" type="ordered locus">Cmaq_0103</name>
</gene>
<evidence type="ECO:0000313" key="4">
    <source>
        <dbReference type="Proteomes" id="UP000001137"/>
    </source>
</evidence>
<keyword evidence="3" id="KW-0378">Hydrolase</keyword>
<evidence type="ECO:0000256" key="1">
    <source>
        <dbReference type="ARBA" id="ARBA00022676"/>
    </source>
</evidence>
<dbReference type="AlphaFoldDB" id="A8MA25"/>
<dbReference type="GeneID" id="5709273"/>